<dbReference type="Gene3D" id="1.10.287.470">
    <property type="entry name" value="Helix hairpin bin"/>
    <property type="match status" value="1"/>
</dbReference>
<feature type="coiled-coil region" evidence="2">
    <location>
        <begin position="94"/>
        <end position="143"/>
    </location>
</feature>
<dbReference type="SUPFAM" id="SSF111369">
    <property type="entry name" value="HlyD-like secretion proteins"/>
    <property type="match status" value="1"/>
</dbReference>
<dbReference type="RefSeq" id="WP_062764103.1">
    <property type="nucleotide sequence ID" value="NZ_CP121045.1"/>
</dbReference>
<dbReference type="FunFam" id="2.40.30.170:FF:000010">
    <property type="entry name" value="Efflux RND transporter periplasmic adaptor subunit"/>
    <property type="match status" value="1"/>
</dbReference>
<gene>
    <name evidence="6" type="ORF">AUP44_05020</name>
</gene>
<reference evidence="6 7" key="1">
    <citation type="submission" date="2015-12" db="EMBL/GenBank/DDBJ databases">
        <title>Genome sequence of Tistrella mobilis MCCC 1A02139.</title>
        <authorList>
            <person name="Lu L."/>
            <person name="Lai Q."/>
            <person name="Shao Z."/>
            <person name="Qian P."/>
        </authorList>
    </citation>
    <scope>NUCLEOTIDE SEQUENCE [LARGE SCALE GENOMIC DNA]</scope>
    <source>
        <strain evidence="6 7">MCCC 1A02139</strain>
    </source>
</reference>
<protein>
    <submittedName>
        <fullName evidence="6">Efflux transporter periplasmic adaptor subunit</fullName>
    </submittedName>
</protein>
<comment type="similarity">
    <text evidence="1">Belongs to the membrane fusion protein (MFP) (TC 8.A.1) family.</text>
</comment>
<evidence type="ECO:0000256" key="2">
    <source>
        <dbReference type="SAM" id="Coils"/>
    </source>
</evidence>
<dbReference type="Gene3D" id="2.40.30.170">
    <property type="match status" value="1"/>
</dbReference>
<dbReference type="Gene3D" id="2.40.420.20">
    <property type="match status" value="1"/>
</dbReference>
<dbReference type="InterPro" id="IPR006143">
    <property type="entry name" value="RND_pump_MFP"/>
</dbReference>
<dbReference type="Pfam" id="PF25917">
    <property type="entry name" value="BSH_RND"/>
    <property type="match status" value="1"/>
</dbReference>
<dbReference type="GO" id="GO:1990281">
    <property type="term" value="C:efflux pump complex"/>
    <property type="evidence" value="ECO:0007669"/>
    <property type="project" value="TreeGrafter"/>
</dbReference>
<accession>A0A162KZL3</accession>
<dbReference type="NCBIfam" id="TIGR01730">
    <property type="entry name" value="RND_mfp"/>
    <property type="match status" value="1"/>
</dbReference>
<feature type="domain" description="CusB-like beta-barrel" evidence="4">
    <location>
        <begin position="199"/>
        <end position="271"/>
    </location>
</feature>
<dbReference type="OrthoDB" id="9806939at2"/>
<dbReference type="Proteomes" id="UP000075787">
    <property type="component" value="Unassembled WGS sequence"/>
</dbReference>
<dbReference type="PANTHER" id="PTHR30469:SF29">
    <property type="entry name" value="BLR2860 PROTEIN"/>
    <property type="match status" value="1"/>
</dbReference>
<dbReference type="AlphaFoldDB" id="A0A162KZL3"/>
<dbReference type="InterPro" id="IPR058792">
    <property type="entry name" value="Beta-barrel_RND_2"/>
</dbReference>
<dbReference type="Gene3D" id="2.40.50.100">
    <property type="match status" value="1"/>
</dbReference>
<name>A0A162KZL3_9PROT</name>
<dbReference type="Pfam" id="PF25989">
    <property type="entry name" value="YknX_C"/>
    <property type="match status" value="1"/>
</dbReference>
<dbReference type="InterPro" id="IPR058637">
    <property type="entry name" value="YknX-like_C"/>
</dbReference>
<organism evidence="6 7">
    <name type="scientific">Tistrella mobilis</name>
    <dbReference type="NCBI Taxonomy" id="171437"/>
    <lineage>
        <taxon>Bacteria</taxon>
        <taxon>Pseudomonadati</taxon>
        <taxon>Pseudomonadota</taxon>
        <taxon>Alphaproteobacteria</taxon>
        <taxon>Geminicoccales</taxon>
        <taxon>Geminicoccaceae</taxon>
        <taxon>Tistrella</taxon>
    </lineage>
</organism>
<feature type="domain" description="Multidrug resistance protein MdtA-like barrel-sandwich hybrid" evidence="3">
    <location>
        <begin position="65"/>
        <end position="192"/>
    </location>
</feature>
<evidence type="ECO:0000313" key="7">
    <source>
        <dbReference type="Proteomes" id="UP000075787"/>
    </source>
</evidence>
<evidence type="ECO:0000259" key="5">
    <source>
        <dbReference type="Pfam" id="PF25989"/>
    </source>
</evidence>
<evidence type="ECO:0000259" key="3">
    <source>
        <dbReference type="Pfam" id="PF25917"/>
    </source>
</evidence>
<evidence type="ECO:0000313" key="6">
    <source>
        <dbReference type="EMBL" id="KYO52532.1"/>
    </source>
</evidence>
<dbReference type="GeneID" id="97244313"/>
<dbReference type="EMBL" id="LPZR01000155">
    <property type="protein sequence ID" value="KYO52532.1"/>
    <property type="molecule type" value="Genomic_DNA"/>
</dbReference>
<feature type="domain" description="YknX-like C-terminal permuted SH3-like" evidence="5">
    <location>
        <begin position="277"/>
        <end position="349"/>
    </location>
</feature>
<dbReference type="PANTHER" id="PTHR30469">
    <property type="entry name" value="MULTIDRUG RESISTANCE PROTEIN MDTA"/>
    <property type="match status" value="1"/>
</dbReference>
<dbReference type="InterPro" id="IPR058625">
    <property type="entry name" value="MdtA-like_BSH"/>
</dbReference>
<sequence length="360" mass="37970">MSRTLLAGLAAVAAAGLAGAWLLLVEPRPAPAAPAWPATRVALATAERVTVPRRFQGVGEVEAIRQVLVAAETSGRITGIDVTSGEAVKAGTLLVQLNDAVERAELQQQLARLRNAEARLGRLTRLVERNAASREQLDDALAERDGAAAAAARTRALIDQKAIRAPFDGVAGIRRVHPGQYLETGAPVVSLVDTSLLRINFALDEQAVPELSLGQRVEVAVDAWPDQVFVAEITAIDPLIGDARMVRIQATLPDPDGRLKAGMFAGVRVVRPSGPPALVVPETAITYTAYGDSVFVARADPARGLVATRVAVEVGARWDGRAEIVSGLTDGDRVVTSGQVRLADGMAVEPVARDTLEVRP</sequence>
<evidence type="ECO:0000259" key="4">
    <source>
        <dbReference type="Pfam" id="PF25954"/>
    </source>
</evidence>
<comment type="caution">
    <text evidence="6">The sequence shown here is derived from an EMBL/GenBank/DDBJ whole genome shotgun (WGS) entry which is preliminary data.</text>
</comment>
<proteinExistence type="inferred from homology"/>
<dbReference type="GO" id="GO:0015562">
    <property type="term" value="F:efflux transmembrane transporter activity"/>
    <property type="evidence" value="ECO:0007669"/>
    <property type="project" value="TreeGrafter"/>
</dbReference>
<evidence type="ECO:0000256" key="1">
    <source>
        <dbReference type="ARBA" id="ARBA00009477"/>
    </source>
</evidence>
<dbReference type="Pfam" id="PF25954">
    <property type="entry name" value="Beta-barrel_RND_2"/>
    <property type="match status" value="1"/>
</dbReference>
<keyword evidence="2" id="KW-0175">Coiled coil</keyword>